<dbReference type="AlphaFoldDB" id="A0A2C6J885"/>
<keyword evidence="2" id="KW-1185">Reference proteome</keyword>
<name>A0A2C6J885_9APIC</name>
<dbReference type="VEuPathDB" id="ToxoDB:CSUI_010947"/>
<evidence type="ECO:0000313" key="1">
    <source>
        <dbReference type="EMBL" id="PHJ15241.1"/>
    </source>
</evidence>
<dbReference type="GeneID" id="94434259"/>
<proteinExistence type="predicted"/>
<protein>
    <submittedName>
        <fullName evidence="1">Uncharacterized protein</fullName>
    </submittedName>
</protein>
<reference evidence="1 2" key="1">
    <citation type="journal article" date="2017" name="Int. J. Parasitol.">
        <title>The genome of the protozoan parasite Cystoisospora suis and a reverse vaccinology approach to identify vaccine candidates.</title>
        <authorList>
            <person name="Palmieri N."/>
            <person name="Shrestha A."/>
            <person name="Ruttkowski B."/>
            <person name="Beck T."/>
            <person name="Vogl C."/>
            <person name="Tomley F."/>
            <person name="Blake D.P."/>
            <person name="Joachim A."/>
        </authorList>
    </citation>
    <scope>NUCLEOTIDE SEQUENCE [LARGE SCALE GENOMIC DNA]</scope>
    <source>
        <strain evidence="1 2">Wien I</strain>
    </source>
</reference>
<comment type="caution">
    <text evidence="1">The sequence shown here is derived from an EMBL/GenBank/DDBJ whole genome shotgun (WGS) entry which is preliminary data.</text>
</comment>
<dbReference type="EMBL" id="MIGC01008976">
    <property type="protein sequence ID" value="PHJ15241.1"/>
    <property type="molecule type" value="Genomic_DNA"/>
</dbReference>
<gene>
    <name evidence="1" type="ORF">CSUI_010947</name>
</gene>
<dbReference type="RefSeq" id="XP_067916975.1">
    <property type="nucleotide sequence ID" value="XM_068071048.1"/>
</dbReference>
<sequence length="42" mass="5194">MRDRFLVNTPDWVMYRCPTYVHDIYVCIDCLHMNRRCSNLSR</sequence>
<dbReference type="Proteomes" id="UP000221165">
    <property type="component" value="Unassembled WGS sequence"/>
</dbReference>
<accession>A0A2C6J885</accession>
<organism evidence="1 2">
    <name type="scientific">Cystoisospora suis</name>
    <dbReference type="NCBI Taxonomy" id="483139"/>
    <lineage>
        <taxon>Eukaryota</taxon>
        <taxon>Sar</taxon>
        <taxon>Alveolata</taxon>
        <taxon>Apicomplexa</taxon>
        <taxon>Conoidasida</taxon>
        <taxon>Coccidia</taxon>
        <taxon>Eucoccidiorida</taxon>
        <taxon>Eimeriorina</taxon>
        <taxon>Sarcocystidae</taxon>
        <taxon>Cystoisospora</taxon>
    </lineage>
</organism>
<evidence type="ECO:0000313" key="2">
    <source>
        <dbReference type="Proteomes" id="UP000221165"/>
    </source>
</evidence>